<dbReference type="EMBL" id="SXDP01000002">
    <property type="protein sequence ID" value="NEZ46218.1"/>
    <property type="molecule type" value="Genomic_DNA"/>
</dbReference>
<gene>
    <name evidence="2" type="ORF">FDF74_03205</name>
</gene>
<evidence type="ECO:0000313" key="3">
    <source>
        <dbReference type="Proteomes" id="UP000473885"/>
    </source>
</evidence>
<keyword evidence="1" id="KW-1133">Transmembrane helix</keyword>
<organism evidence="2 3">
    <name type="scientific">Clostridium niameyense</name>
    <dbReference type="NCBI Taxonomy" id="1622073"/>
    <lineage>
        <taxon>Bacteria</taxon>
        <taxon>Bacillati</taxon>
        <taxon>Bacillota</taxon>
        <taxon>Clostridia</taxon>
        <taxon>Eubacteriales</taxon>
        <taxon>Clostridiaceae</taxon>
        <taxon>Clostridium</taxon>
    </lineage>
</organism>
<evidence type="ECO:0008006" key="4">
    <source>
        <dbReference type="Google" id="ProtNLM"/>
    </source>
</evidence>
<proteinExistence type="predicted"/>
<evidence type="ECO:0000256" key="1">
    <source>
        <dbReference type="SAM" id="Phobius"/>
    </source>
</evidence>
<comment type="caution">
    <text evidence="2">The sequence shown here is derived from an EMBL/GenBank/DDBJ whole genome shotgun (WGS) entry which is preliminary data.</text>
</comment>
<dbReference type="RefSeq" id="WP_050607531.1">
    <property type="nucleotide sequence ID" value="NZ_CABKUB010000006.1"/>
</dbReference>
<feature type="transmembrane region" description="Helical" evidence="1">
    <location>
        <begin position="72"/>
        <end position="89"/>
    </location>
</feature>
<keyword evidence="1" id="KW-0812">Transmembrane</keyword>
<sequence length="183" mass="21547">MSFDKIFQIVLIVAIVLQFYYSFIKGRESSVDVGKDILFLKRSSKKQSFILLIMILIIGYMMYAIIKSNVSNMGLLIVIYLILFIYDFSKIKIVTDKGIGNKSLYTKSIYNFANWEDIVKWEWHPKQSNILFFNVKIKEKEDRRDWDIYPSDREKMNSILQKYAGSAFVESKEIECDEKADNN</sequence>
<dbReference type="AlphaFoldDB" id="A0A6M0RAH1"/>
<name>A0A6M0RAH1_9CLOT</name>
<keyword evidence="3" id="KW-1185">Reference proteome</keyword>
<dbReference type="Proteomes" id="UP000473885">
    <property type="component" value="Unassembled WGS sequence"/>
</dbReference>
<accession>A0A6M0RAH1</accession>
<feature type="transmembrane region" description="Helical" evidence="1">
    <location>
        <begin position="49"/>
        <end position="66"/>
    </location>
</feature>
<protein>
    <recommendedName>
        <fullName evidence="4">DUF5673 domain-containing protein</fullName>
    </recommendedName>
</protein>
<feature type="transmembrane region" description="Helical" evidence="1">
    <location>
        <begin position="6"/>
        <end position="24"/>
    </location>
</feature>
<evidence type="ECO:0000313" key="2">
    <source>
        <dbReference type="EMBL" id="NEZ46218.1"/>
    </source>
</evidence>
<dbReference type="OrthoDB" id="1929030at2"/>
<keyword evidence="1" id="KW-0472">Membrane</keyword>
<reference evidence="2 3" key="1">
    <citation type="submission" date="2019-04" db="EMBL/GenBank/DDBJ databases">
        <title>Genome sequencing of Clostridium botulinum Groups I-IV and Clostridium butyricum.</title>
        <authorList>
            <person name="Brunt J."/>
            <person name="Van Vliet A.H.M."/>
            <person name="Stringer S.C."/>
            <person name="Carter A.T."/>
            <person name="Peck M.W."/>
        </authorList>
    </citation>
    <scope>NUCLEOTIDE SEQUENCE [LARGE SCALE GENOMIC DNA]</scope>
    <source>
        <strain evidence="2 3">IFR 18/094</strain>
    </source>
</reference>